<gene>
    <name evidence="2" type="ORF">BGW36DRAFT_392522</name>
</gene>
<evidence type="ECO:0000313" key="2">
    <source>
        <dbReference type="EMBL" id="KAH8704735.1"/>
    </source>
</evidence>
<feature type="region of interest" description="Disordered" evidence="1">
    <location>
        <begin position="196"/>
        <end position="240"/>
    </location>
</feature>
<dbReference type="GeneID" id="70247993"/>
<name>A0AAD4L533_9EURO</name>
<dbReference type="RefSeq" id="XP_046077356.1">
    <property type="nucleotide sequence ID" value="XM_046217706.1"/>
</dbReference>
<accession>A0AAD4L533</accession>
<dbReference type="Proteomes" id="UP001201262">
    <property type="component" value="Unassembled WGS sequence"/>
</dbReference>
<dbReference type="PANTHER" id="PTHR48172">
    <property type="match status" value="1"/>
</dbReference>
<dbReference type="PANTHER" id="PTHR48172:SF2">
    <property type="entry name" value="VACUOLAR PROTEIN SORTING PROTEIN 62"/>
    <property type="match status" value="1"/>
</dbReference>
<comment type="caution">
    <text evidence="2">The sequence shown here is derived from an EMBL/GenBank/DDBJ whole genome shotgun (WGS) entry which is preliminary data.</text>
</comment>
<dbReference type="EMBL" id="JAJTJA010000001">
    <property type="protein sequence ID" value="KAH8704735.1"/>
    <property type="molecule type" value="Genomic_DNA"/>
</dbReference>
<evidence type="ECO:0008006" key="4">
    <source>
        <dbReference type="Google" id="ProtNLM"/>
    </source>
</evidence>
<dbReference type="Pfam" id="PF06101">
    <property type="entry name" value="Vps62"/>
    <property type="match status" value="1"/>
</dbReference>
<evidence type="ECO:0000256" key="1">
    <source>
        <dbReference type="SAM" id="MobiDB-lite"/>
    </source>
</evidence>
<sequence>MSRRMSKGIIIVLSTLIAYLSIVSLLRTVKPSLFVWSEEDLEESEWLATSTSWWDRKLCRFFGLCGIAHVHLVRTSARHDRAMSQNPIGVDDDKDFRLDWTVTDGVTTNWTNDAHILGEIPEYVLEYAPLVHLFSGEEFWPGDIAEHLAHSTPQLNYTPVQAEWDHPSLHTLNDLNQWESGKHVYLTSNDNVEDRPAWLGGEVNIPRPLPNQPNEPDEPPTNDKPVYNEDDDRGKWYDAGDWQDNVGARVEDPVLDEGYSHWEDGDELRKRHGGKPVRGGRSDAPAVLVVIDKGNDIVDAFWFYFYSYNLGNTVFNVRFGNHIGDWEHCMVRFFKGQPKALFFSAHTAGEAFSYEAVEKQGKRPIIYSATGTHAMYATPGIHEYVLPWGLLHDQTDRGPLWDPVLNSHYYTYNYLTDTLRASNLSPLAPTEWFYFNGHWGDKFYPLGDPRQYRFAGQYHYSNGPLGPRFKHLGRRKVCQGKFYEACVIRNFVDEEKRAKRWAGVGAGEEPEDEDLESIMGRRENALVQYAEAQKNPVR</sequence>
<dbReference type="InterPro" id="IPR009291">
    <property type="entry name" value="Vps62"/>
</dbReference>
<dbReference type="AlphaFoldDB" id="A0AAD4L533"/>
<keyword evidence="3" id="KW-1185">Reference proteome</keyword>
<organism evidence="2 3">
    <name type="scientific">Talaromyces proteolyticus</name>
    <dbReference type="NCBI Taxonomy" id="1131652"/>
    <lineage>
        <taxon>Eukaryota</taxon>
        <taxon>Fungi</taxon>
        <taxon>Dikarya</taxon>
        <taxon>Ascomycota</taxon>
        <taxon>Pezizomycotina</taxon>
        <taxon>Eurotiomycetes</taxon>
        <taxon>Eurotiomycetidae</taxon>
        <taxon>Eurotiales</taxon>
        <taxon>Trichocomaceae</taxon>
        <taxon>Talaromyces</taxon>
        <taxon>Talaromyces sect. Bacilispori</taxon>
    </lineage>
</organism>
<evidence type="ECO:0000313" key="3">
    <source>
        <dbReference type="Proteomes" id="UP001201262"/>
    </source>
</evidence>
<proteinExistence type="predicted"/>
<protein>
    <recommendedName>
        <fullName evidence="4">Vacuolar protein sorting-associated protein 62</fullName>
    </recommendedName>
</protein>
<reference evidence="2" key="1">
    <citation type="submission" date="2021-12" db="EMBL/GenBank/DDBJ databases">
        <title>Convergent genome expansion in fungi linked to evolution of root-endophyte symbiosis.</title>
        <authorList>
            <consortium name="DOE Joint Genome Institute"/>
            <person name="Ke Y.-H."/>
            <person name="Bonito G."/>
            <person name="Liao H.-L."/>
            <person name="Looney B."/>
            <person name="Rojas-Flechas A."/>
            <person name="Nash J."/>
            <person name="Hameed K."/>
            <person name="Schadt C."/>
            <person name="Martin F."/>
            <person name="Crous P.W."/>
            <person name="Miettinen O."/>
            <person name="Magnuson J.K."/>
            <person name="Labbe J."/>
            <person name="Jacobson D."/>
            <person name="Doktycz M.J."/>
            <person name="Veneault-Fourrey C."/>
            <person name="Kuo A."/>
            <person name="Mondo S."/>
            <person name="Calhoun S."/>
            <person name="Riley R."/>
            <person name="Ohm R."/>
            <person name="LaButti K."/>
            <person name="Andreopoulos B."/>
            <person name="Pangilinan J."/>
            <person name="Nolan M."/>
            <person name="Tritt A."/>
            <person name="Clum A."/>
            <person name="Lipzen A."/>
            <person name="Daum C."/>
            <person name="Barry K."/>
            <person name="Grigoriev I.V."/>
            <person name="Vilgalys R."/>
        </authorList>
    </citation>
    <scope>NUCLEOTIDE SEQUENCE</scope>
    <source>
        <strain evidence="2">PMI_201</strain>
    </source>
</reference>